<dbReference type="GO" id="GO:0003755">
    <property type="term" value="F:peptidyl-prolyl cis-trans isomerase activity"/>
    <property type="evidence" value="ECO:0007669"/>
    <property type="project" value="UniProtKB-UniRule"/>
</dbReference>
<dbReference type="SUPFAM" id="SSF54534">
    <property type="entry name" value="FKBP-like"/>
    <property type="match status" value="1"/>
</dbReference>
<evidence type="ECO:0000256" key="5">
    <source>
        <dbReference type="ARBA" id="ARBA00023235"/>
    </source>
</evidence>
<proteinExistence type="inferred from homology"/>
<dbReference type="EMBL" id="JAOANI010000014">
    <property type="protein sequence ID" value="MCT7358779.1"/>
    <property type="molecule type" value="Genomic_DNA"/>
</dbReference>
<evidence type="ECO:0000313" key="10">
    <source>
        <dbReference type="Proteomes" id="UP001147830"/>
    </source>
</evidence>
<dbReference type="RefSeq" id="WP_260975663.1">
    <property type="nucleotide sequence ID" value="NZ_JAOANI010000014.1"/>
</dbReference>
<keyword evidence="3" id="KW-0732">Signal</keyword>
<dbReference type="InterPro" id="IPR001179">
    <property type="entry name" value="PPIase_FKBP_dom"/>
</dbReference>
<feature type="domain" description="PPIase FKBP-type" evidence="8">
    <location>
        <begin position="73"/>
        <end position="158"/>
    </location>
</feature>
<evidence type="ECO:0000256" key="6">
    <source>
        <dbReference type="PROSITE-ProRule" id="PRU00277"/>
    </source>
</evidence>
<evidence type="ECO:0000256" key="7">
    <source>
        <dbReference type="RuleBase" id="RU003915"/>
    </source>
</evidence>
<reference evidence="9" key="2">
    <citation type="submission" date="2022-08" db="EMBL/GenBank/DDBJ databases">
        <authorList>
            <person name="Dong C."/>
        </authorList>
    </citation>
    <scope>NUCLEOTIDE SEQUENCE</scope>
    <source>
        <strain evidence="9">59MF3M-4</strain>
    </source>
</reference>
<dbReference type="FunFam" id="3.10.50.40:FF:000045">
    <property type="entry name" value="Peptidyl-prolyl cis-trans isomerase"/>
    <property type="match status" value="1"/>
</dbReference>
<dbReference type="Pfam" id="PF00254">
    <property type="entry name" value="FKBP_C"/>
    <property type="match status" value="1"/>
</dbReference>
<evidence type="ECO:0000256" key="3">
    <source>
        <dbReference type="ARBA" id="ARBA00022729"/>
    </source>
</evidence>
<dbReference type="PANTHER" id="PTHR43811">
    <property type="entry name" value="FKBP-TYPE PEPTIDYL-PROLYL CIS-TRANS ISOMERASE FKPA"/>
    <property type="match status" value="1"/>
</dbReference>
<dbReference type="EC" id="5.2.1.8" evidence="7"/>
<dbReference type="Gene3D" id="3.10.50.40">
    <property type="match status" value="1"/>
</dbReference>
<gene>
    <name evidence="9" type="ORF">NYR02_07080</name>
</gene>
<keyword evidence="5 6" id="KW-0413">Isomerase</keyword>
<keyword evidence="4 6" id="KW-0697">Rotamase</keyword>
<evidence type="ECO:0000256" key="4">
    <source>
        <dbReference type="ARBA" id="ARBA00023110"/>
    </source>
</evidence>
<evidence type="ECO:0000256" key="1">
    <source>
        <dbReference type="ARBA" id="ARBA00000971"/>
    </source>
</evidence>
<keyword evidence="10" id="KW-1185">Reference proteome</keyword>
<reference evidence="9" key="1">
    <citation type="journal article" date="2022" name="Front. Microbiol.">
        <title>Genome-based taxonomic rearrangement of Oceanobacter-related bacteria including the description of Thalassolituus hydrocarbonoclasticus sp. nov. and Thalassolituus pacificus sp. nov. and emended description of the genus Thalassolituus.</title>
        <authorList>
            <person name="Dong C."/>
            <person name="Wei L."/>
            <person name="Wang J."/>
            <person name="Lai Q."/>
            <person name="Huang Z."/>
            <person name="Shao Z."/>
        </authorList>
    </citation>
    <scope>NUCLEOTIDE SEQUENCE</scope>
    <source>
        <strain evidence="9">59MF3M-4</strain>
    </source>
</reference>
<dbReference type="InterPro" id="IPR000774">
    <property type="entry name" value="PPIase_FKBP_N"/>
</dbReference>
<organism evidence="9 10">
    <name type="scientific">Thalassolituus pacificus</name>
    <dbReference type="NCBI Taxonomy" id="2975440"/>
    <lineage>
        <taxon>Bacteria</taxon>
        <taxon>Pseudomonadati</taxon>
        <taxon>Pseudomonadota</taxon>
        <taxon>Gammaproteobacteria</taxon>
        <taxon>Oceanospirillales</taxon>
        <taxon>Oceanospirillaceae</taxon>
        <taxon>Thalassolituus</taxon>
    </lineage>
</organism>
<accession>A0A9X2WE70</accession>
<protein>
    <recommendedName>
        <fullName evidence="7">Peptidyl-prolyl cis-trans isomerase</fullName>
        <ecNumber evidence="7">5.2.1.8</ecNumber>
    </recommendedName>
</protein>
<dbReference type="Pfam" id="PF01346">
    <property type="entry name" value="FKBP_N"/>
    <property type="match status" value="1"/>
</dbReference>
<evidence type="ECO:0000256" key="2">
    <source>
        <dbReference type="ARBA" id="ARBA00006577"/>
    </source>
</evidence>
<dbReference type="PROSITE" id="PS50059">
    <property type="entry name" value="FKBP_PPIASE"/>
    <property type="match status" value="1"/>
</dbReference>
<comment type="caution">
    <text evidence="9">The sequence shown here is derived from an EMBL/GenBank/DDBJ whole genome shotgun (WGS) entry which is preliminary data.</text>
</comment>
<sequence length="159" mass="17089">MLNILLVVIIAGLLFYALRRAGMGSGKSAVENVAAGAEFLADNKKQDGVKETASGLQYLVLKPGTGEKHPGPRDRVLVHYHGTLLDGSVFDSSVERNEPIAFGLNQVIRGWTEGLQLMVEGEKTRLFIPAELAYGNQRAGSIPGGSLLIFDVELLKIEG</sequence>
<dbReference type="AlphaFoldDB" id="A0A9X2WE70"/>
<evidence type="ECO:0000259" key="8">
    <source>
        <dbReference type="PROSITE" id="PS50059"/>
    </source>
</evidence>
<dbReference type="PANTHER" id="PTHR43811:SF57">
    <property type="entry name" value="FKBP-TYPE PEPTIDYL-PROLYL CIS-TRANS ISOMERASE FKPA-RELATED"/>
    <property type="match status" value="1"/>
</dbReference>
<comment type="catalytic activity">
    <reaction evidence="1 6 7">
        <text>[protein]-peptidylproline (omega=180) = [protein]-peptidylproline (omega=0)</text>
        <dbReference type="Rhea" id="RHEA:16237"/>
        <dbReference type="Rhea" id="RHEA-COMP:10747"/>
        <dbReference type="Rhea" id="RHEA-COMP:10748"/>
        <dbReference type="ChEBI" id="CHEBI:83833"/>
        <dbReference type="ChEBI" id="CHEBI:83834"/>
        <dbReference type="EC" id="5.2.1.8"/>
    </reaction>
</comment>
<dbReference type="Proteomes" id="UP001147830">
    <property type="component" value="Unassembled WGS sequence"/>
</dbReference>
<dbReference type="InterPro" id="IPR046357">
    <property type="entry name" value="PPIase_dom_sf"/>
</dbReference>
<evidence type="ECO:0000313" key="9">
    <source>
        <dbReference type="EMBL" id="MCT7358779.1"/>
    </source>
</evidence>
<dbReference type="GO" id="GO:0006457">
    <property type="term" value="P:protein folding"/>
    <property type="evidence" value="ECO:0007669"/>
    <property type="project" value="InterPro"/>
</dbReference>
<comment type="similarity">
    <text evidence="2 7">Belongs to the FKBP-type PPIase family.</text>
</comment>
<name>A0A9X2WE70_9GAMM</name>